<evidence type="ECO:0000256" key="4">
    <source>
        <dbReference type="ARBA" id="ARBA00023069"/>
    </source>
</evidence>
<dbReference type="InterPro" id="IPR042541">
    <property type="entry name" value="BART_sf"/>
</dbReference>
<protein>
    <recommendedName>
        <fullName evidence="7">BART domain-containing protein</fullName>
    </recommendedName>
</protein>
<keyword evidence="9" id="KW-1185">Reference proteome</keyword>
<dbReference type="Proteomes" id="UP000002630">
    <property type="component" value="Linkage Group LG23"/>
</dbReference>
<dbReference type="InParanoid" id="D8LHI3"/>
<dbReference type="EMBL" id="FN649748">
    <property type="protein sequence ID" value="CBN79134.1"/>
    <property type="molecule type" value="Genomic_DNA"/>
</dbReference>
<dbReference type="OMA" id="SKFEHIF"/>
<feature type="compositionally biased region" description="Low complexity" evidence="6">
    <location>
        <begin position="153"/>
        <end position="162"/>
    </location>
</feature>
<accession>D8LHI3</accession>
<dbReference type="Pfam" id="PF11527">
    <property type="entry name" value="ARL2_Bind_BART"/>
    <property type="match status" value="1"/>
</dbReference>
<gene>
    <name evidence="8" type="ORF">Esi_0192_0046</name>
</gene>
<dbReference type="GO" id="GO:0005737">
    <property type="term" value="C:cytoplasm"/>
    <property type="evidence" value="ECO:0007669"/>
    <property type="project" value="UniProtKB-SubCell"/>
</dbReference>
<keyword evidence="3" id="KW-0963">Cytoplasm</keyword>
<dbReference type="AlphaFoldDB" id="D8LHI3"/>
<feature type="region of interest" description="Disordered" evidence="6">
    <location>
        <begin position="141"/>
        <end position="162"/>
    </location>
</feature>
<proteinExistence type="predicted"/>
<dbReference type="InterPro" id="IPR023379">
    <property type="entry name" value="BART_dom"/>
</dbReference>
<reference evidence="8 9" key="1">
    <citation type="journal article" date="2010" name="Nature">
        <title>The Ectocarpus genome and the independent evolution of multicellularity in brown algae.</title>
        <authorList>
            <person name="Cock J.M."/>
            <person name="Sterck L."/>
            <person name="Rouze P."/>
            <person name="Scornet D."/>
            <person name="Allen A.E."/>
            <person name="Amoutzias G."/>
            <person name="Anthouard V."/>
            <person name="Artiguenave F."/>
            <person name="Aury J.M."/>
            <person name="Badger J.H."/>
            <person name="Beszteri B."/>
            <person name="Billiau K."/>
            <person name="Bonnet E."/>
            <person name="Bothwell J.H."/>
            <person name="Bowler C."/>
            <person name="Boyen C."/>
            <person name="Brownlee C."/>
            <person name="Carrano C.J."/>
            <person name="Charrier B."/>
            <person name="Cho G.Y."/>
            <person name="Coelho S.M."/>
            <person name="Collen J."/>
            <person name="Corre E."/>
            <person name="Da Silva C."/>
            <person name="Delage L."/>
            <person name="Delaroque N."/>
            <person name="Dittami S.M."/>
            <person name="Doulbeau S."/>
            <person name="Elias M."/>
            <person name="Farnham G."/>
            <person name="Gachon C.M."/>
            <person name="Gschloessl B."/>
            <person name="Heesch S."/>
            <person name="Jabbari K."/>
            <person name="Jubin C."/>
            <person name="Kawai H."/>
            <person name="Kimura K."/>
            <person name="Kloareg B."/>
            <person name="Kupper F.C."/>
            <person name="Lang D."/>
            <person name="Le Bail A."/>
            <person name="Leblanc C."/>
            <person name="Lerouge P."/>
            <person name="Lohr M."/>
            <person name="Lopez P.J."/>
            <person name="Martens C."/>
            <person name="Maumus F."/>
            <person name="Michel G."/>
            <person name="Miranda-Saavedra D."/>
            <person name="Morales J."/>
            <person name="Moreau H."/>
            <person name="Motomura T."/>
            <person name="Nagasato C."/>
            <person name="Napoli C.A."/>
            <person name="Nelson D.R."/>
            <person name="Nyvall-Collen P."/>
            <person name="Peters A.F."/>
            <person name="Pommier C."/>
            <person name="Potin P."/>
            <person name="Poulain J."/>
            <person name="Quesneville H."/>
            <person name="Read B."/>
            <person name="Rensing S.A."/>
            <person name="Ritter A."/>
            <person name="Rousvoal S."/>
            <person name="Samanta M."/>
            <person name="Samson G."/>
            <person name="Schroeder D.C."/>
            <person name="Segurens B."/>
            <person name="Strittmatter M."/>
            <person name="Tonon T."/>
            <person name="Tregear J.W."/>
            <person name="Valentin K."/>
            <person name="von Dassow P."/>
            <person name="Yamagishi T."/>
            <person name="Van de Peer Y."/>
            <person name="Wincker P."/>
        </authorList>
    </citation>
    <scope>NUCLEOTIDE SEQUENCE [LARGE SCALE GENOMIC DNA]</scope>
    <source>
        <strain evidence="9">Ec32 / CCAP1310/4</strain>
    </source>
</reference>
<dbReference type="OrthoDB" id="194107at2759"/>
<evidence type="ECO:0000256" key="3">
    <source>
        <dbReference type="ARBA" id="ARBA00022490"/>
    </source>
</evidence>
<feature type="domain" description="BART" evidence="7">
    <location>
        <begin position="58"/>
        <end position="139"/>
    </location>
</feature>
<dbReference type="eggNOG" id="ENOG502SBZW">
    <property type="taxonomic scope" value="Eukaryota"/>
</dbReference>
<evidence type="ECO:0000313" key="8">
    <source>
        <dbReference type="EMBL" id="CBN79134.1"/>
    </source>
</evidence>
<organism evidence="8 9">
    <name type="scientific">Ectocarpus siliculosus</name>
    <name type="common">Brown alga</name>
    <name type="synonym">Conferva siliculosa</name>
    <dbReference type="NCBI Taxonomy" id="2880"/>
    <lineage>
        <taxon>Eukaryota</taxon>
        <taxon>Sar</taxon>
        <taxon>Stramenopiles</taxon>
        <taxon>Ochrophyta</taxon>
        <taxon>PX clade</taxon>
        <taxon>Phaeophyceae</taxon>
        <taxon>Ectocarpales</taxon>
        <taxon>Ectocarpaceae</taxon>
        <taxon>Ectocarpus</taxon>
    </lineage>
</organism>
<keyword evidence="5" id="KW-0966">Cell projection</keyword>
<name>D8LHI3_ECTSI</name>
<keyword evidence="4" id="KW-0969">Cilium</keyword>
<evidence type="ECO:0000256" key="5">
    <source>
        <dbReference type="ARBA" id="ARBA00023273"/>
    </source>
</evidence>
<dbReference type="Gene3D" id="1.20.1520.10">
    <property type="entry name" value="ADP-ribosylation factor-like 2-binding protein, domain"/>
    <property type="match status" value="1"/>
</dbReference>
<sequence length="162" mass="19033">MCHNGTGFPPFQFLDLWVDSYKRFRDCCVQHTNRTISRKHHEPFLDTADEGQWTSPGEVEHKLEFTEVYNLFLRHFENKISGFIEEEAGGTVEQFQQECEEALQTLEEFSPRRFFIEILLATTDYDRFYFLMVGEAKKLRREKEHARRGNGDSLSGSSSSHK</sequence>
<evidence type="ECO:0000259" key="7">
    <source>
        <dbReference type="Pfam" id="PF11527"/>
    </source>
</evidence>
<dbReference type="EMBL" id="FN648367">
    <property type="protein sequence ID" value="CBN79134.1"/>
    <property type="molecule type" value="Genomic_DNA"/>
</dbReference>
<evidence type="ECO:0000256" key="1">
    <source>
        <dbReference type="ARBA" id="ARBA00004138"/>
    </source>
</evidence>
<comment type="subcellular location">
    <subcellularLocation>
        <location evidence="1">Cell projection</location>
        <location evidence="1">Cilium</location>
    </subcellularLocation>
    <subcellularLocation>
        <location evidence="2">Cytoplasm</location>
    </subcellularLocation>
</comment>
<dbReference type="GO" id="GO:0005929">
    <property type="term" value="C:cilium"/>
    <property type="evidence" value="ECO:0007669"/>
    <property type="project" value="UniProtKB-SubCell"/>
</dbReference>
<evidence type="ECO:0000256" key="2">
    <source>
        <dbReference type="ARBA" id="ARBA00004496"/>
    </source>
</evidence>
<evidence type="ECO:0000256" key="6">
    <source>
        <dbReference type="SAM" id="MobiDB-lite"/>
    </source>
</evidence>
<evidence type="ECO:0000313" key="9">
    <source>
        <dbReference type="Proteomes" id="UP000002630"/>
    </source>
</evidence>
<feature type="compositionally biased region" description="Basic and acidic residues" evidence="6">
    <location>
        <begin position="141"/>
        <end position="150"/>
    </location>
</feature>